<dbReference type="InterPro" id="IPR050397">
    <property type="entry name" value="Env_Response_Regulators"/>
</dbReference>
<evidence type="ECO:0000313" key="6">
    <source>
        <dbReference type="EMBL" id="GAA6270444.1"/>
    </source>
</evidence>
<dbReference type="SUPFAM" id="SSF46785">
    <property type="entry name" value="Winged helix' DNA-binding domain"/>
    <property type="match status" value="1"/>
</dbReference>
<gene>
    <name evidence="6" type="ORF">F130042H8_35040</name>
</gene>
<protein>
    <submittedName>
        <fullName evidence="6">Crp/Fnr family transcriptional regulator</fullName>
    </submittedName>
</protein>
<evidence type="ECO:0000259" key="4">
    <source>
        <dbReference type="PROSITE" id="PS50042"/>
    </source>
</evidence>
<evidence type="ECO:0000256" key="1">
    <source>
        <dbReference type="ARBA" id="ARBA00023015"/>
    </source>
</evidence>
<evidence type="ECO:0000259" key="5">
    <source>
        <dbReference type="PROSITE" id="PS51063"/>
    </source>
</evidence>
<keyword evidence="1" id="KW-0805">Transcription regulation</keyword>
<feature type="domain" description="Cyclic nucleotide-binding" evidence="4">
    <location>
        <begin position="11"/>
        <end position="109"/>
    </location>
</feature>
<dbReference type="Pfam" id="PF13545">
    <property type="entry name" value="HTH_Crp_2"/>
    <property type="match status" value="1"/>
</dbReference>
<organism evidence="6 7">
    <name type="scientific">Enterocloster alcoholdehydrogenati</name>
    <dbReference type="NCBI Taxonomy" id="2547410"/>
    <lineage>
        <taxon>Bacteria</taxon>
        <taxon>Bacillati</taxon>
        <taxon>Bacillota</taxon>
        <taxon>Clostridia</taxon>
        <taxon>Lachnospirales</taxon>
        <taxon>Lachnospiraceae</taxon>
        <taxon>Enterocloster</taxon>
    </lineage>
</organism>
<dbReference type="PROSITE" id="PS51063">
    <property type="entry name" value="HTH_CRP_2"/>
    <property type="match status" value="1"/>
</dbReference>
<dbReference type="CDD" id="cd00038">
    <property type="entry name" value="CAP_ED"/>
    <property type="match status" value="1"/>
</dbReference>
<dbReference type="Gene3D" id="2.60.120.10">
    <property type="entry name" value="Jelly Rolls"/>
    <property type="match status" value="1"/>
</dbReference>
<dbReference type="InterPro" id="IPR018490">
    <property type="entry name" value="cNMP-bd_dom_sf"/>
</dbReference>
<keyword evidence="2" id="KW-0238">DNA-binding</keyword>
<dbReference type="PANTHER" id="PTHR24567">
    <property type="entry name" value="CRP FAMILY TRANSCRIPTIONAL REGULATORY PROTEIN"/>
    <property type="match status" value="1"/>
</dbReference>
<keyword evidence="3" id="KW-0804">Transcription</keyword>
<dbReference type="InterPro" id="IPR014710">
    <property type="entry name" value="RmlC-like_jellyroll"/>
</dbReference>
<evidence type="ECO:0000256" key="2">
    <source>
        <dbReference type="ARBA" id="ARBA00023125"/>
    </source>
</evidence>
<dbReference type="Pfam" id="PF00027">
    <property type="entry name" value="cNMP_binding"/>
    <property type="match status" value="1"/>
</dbReference>
<dbReference type="RefSeq" id="WP_176254840.1">
    <property type="nucleotide sequence ID" value="NZ_BAABXL010000001.1"/>
</dbReference>
<dbReference type="InterPro" id="IPR012318">
    <property type="entry name" value="HTH_CRP"/>
</dbReference>
<name>A0ABQ0B2D6_9FIRM</name>
<dbReference type="InterPro" id="IPR036390">
    <property type="entry name" value="WH_DNA-bd_sf"/>
</dbReference>
<evidence type="ECO:0000256" key="3">
    <source>
        <dbReference type="ARBA" id="ARBA00023163"/>
    </source>
</evidence>
<reference evidence="6 7" key="1">
    <citation type="submission" date="2024-04" db="EMBL/GenBank/DDBJ databases">
        <title>Defined microbial consortia suppress multidrug-resistant proinflammatory Enterobacteriaceae via ecological control.</title>
        <authorList>
            <person name="Furuichi M."/>
            <person name="Kawaguchi T."/>
            <person name="Pust M."/>
            <person name="Yasuma K."/>
            <person name="Plichta D."/>
            <person name="Hasegawa N."/>
            <person name="Ohya T."/>
            <person name="Bhattarai S."/>
            <person name="Sasajima S."/>
            <person name="Aoto Y."/>
            <person name="Tuganbaev T."/>
            <person name="Yaginuma M."/>
            <person name="Ueda M."/>
            <person name="Okahashi N."/>
            <person name="Amafuji K."/>
            <person name="Kiridooshi Y."/>
            <person name="Sugita K."/>
            <person name="Strazar M."/>
            <person name="Skelly A."/>
            <person name="Suda W."/>
            <person name="Hattori M."/>
            <person name="Nakamoto N."/>
            <person name="Caballero S."/>
            <person name="Norman J."/>
            <person name="Olle B."/>
            <person name="Tanoue T."/>
            <person name="Arita M."/>
            <person name="Bucci V."/>
            <person name="Atarashi K."/>
            <person name="Xavier R."/>
            <person name="Honda K."/>
        </authorList>
    </citation>
    <scope>NUCLEOTIDE SEQUENCE [LARGE SCALE GENOMIC DNA]</scope>
    <source>
        <strain evidence="7">f13</strain>
    </source>
</reference>
<evidence type="ECO:0000313" key="7">
    <source>
        <dbReference type="Proteomes" id="UP001600894"/>
    </source>
</evidence>
<proteinExistence type="predicted"/>
<comment type="caution">
    <text evidence="6">The sequence shown here is derived from an EMBL/GenBank/DDBJ whole genome shotgun (WGS) entry which is preliminary data.</text>
</comment>
<feature type="domain" description="HTH crp-type" evidence="5">
    <location>
        <begin position="152"/>
        <end position="220"/>
    </location>
</feature>
<dbReference type="SUPFAM" id="SSF51206">
    <property type="entry name" value="cAMP-binding domain-like"/>
    <property type="match status" value="1"/>
</dbReference>
<dbReference type="EMBL" id="BAABXL010000001">
    <property type="protein sequence ID" value="GAA6270444.1"/>
    <property type="molecule type" value="Genomic_DNA"/>
</dbReference>
<dbReference type="Proteomes" id="UP001600894">
    <property type="component" value="Unassembled WGS sequence"/>
</dbReference>
<accession>A0ABQ0B2D6</accession>
<keyword evidence="7" id="KW-1185">Reference proteome</keyword>
<dbReference type="PANTHER" id="PTHR24567:SF58">
    <property type="entry name" value="CYCLIC AMP-BINDING REGULATORY PROTEIN"/>
    <property type="match status" value="1"/>
</dbReference>
<dbReference type="PROSITE" id="PS50042">
    <property type="entry name" value="CNMP_BINDING_3"/>
    <property type="match status" value="1"/>
</dbReference>
<sequence length="220" mass="24371">MDLNFLQSTLLFQGSSTEEIGAMLKCLGTKEQSFSRGTVILHAGDTVRSIGLVLAGRVQIENDDLWGNKSVLDSVGPGQVFAETYACIPGEPMMVSAVAAENCDILFLNASRVLTSCPSACSHHSRLVQNLLLLSARKNLNLSRRIFHTSPKSIRGRLLSYLSFQAAVHQSREFTIPFNRQQLADYLSVDRSAMSAELGRMRDEGILETERNYFQLKQSL</sequence>
<dbReference type="InterPro" id="IPR000595">
    <property type="entry name" value="cNMP-bd_dom"/>
</dbReference>